<evidence type="ECO:0000256" key="9">
    <source>
        <dbReference type="PIRSR" id="PIRSR500134-2"/>
    </source>
</evidence>
<dbReference type="EMBL" id="CP017634">
    <property type="protein sequence ID" value="ATW25378.1"/>
    <property type="molecule type" value="Genomic_DNA"/>
</dbReference>
<accession>A0A3G1KSE5</accession>
<comment type="similarity">
    <text evidence="2 7">Belongs to the UDP-glucose/GDP-mannose dehydrogenase family.</text>
</comment>
<feature type="binding site" evidence="10">
    <location>
        <position position="344"/>
    </location>
    <ligand>
        <name>NAD(+)</name>
        <dbReference type="ChEBI" id="CHEBI:57540"/>
    </ligand>
</feature>
<evidence type="ECO:0000259" key="11">
    <source>
        <dbReference type="SMART" id="SM00984"/>
    </source>
</evidence>
<dbReference type="SUPFAM" id="SSF52413">
    <property type="entry name" value="UDP-glucose/GDP-mannose dehydrogenase C-terminal domain"/>
    <property type="match status" value="1"/>
</dbReference>
<dbReference type="KEGG" id="fwa:DCMF_11900"/>
<dbReference type="SUPFAM" id="SSF51735">
    <property type="entry name" value="NAD(P)-binding Rossmann-fold domains"/>
    <property type="match status" value="1"/>
</dbReference>
<feature type="active site" description="Nucleophile" evidence="8">
    <location>
        <position position="277"/>
    </location>
</feature>
<keyword evidence="4 7" id="KW-0560">Oxidoreductase</keyword>
<dbReference type="OrthoDB" id="9803238at2"/>
<feature type="binding site" evidence="9">
    <location>
        <begin position="266"/>
        <end position="270"/>
    </location>
    <ligand>
        <name>substrate</name>
    </ligand>
</feature>
<dbReference type="Proteomes" id="UP000323521">
    <property type="component" value="Chromosome"/>
</dbReference>
<dbReference type="InterPro" id="IPR008927">
    <property type="entry name" value="6-PGluconate_DH-like_C_sf"/>
</dbReference>
<dbReference type="Gene3D" id="3.40.50.720">
    <property type="entry name" value="NAD(P)-binding Rossmann-like Domain"/>
    <property type="match status" value="2"/>
</dbReference>
<dbReference type="SMART" id="SM00984">
    <property type="entry name" value="UDPG_MGDP_dh_C"/>
    <property type="match status" value="1"/>
</dbReference>
<comment type="pathway">
    <text evidence="1">Nucleotide-sugar biosynthesis; UDP-alpha-D-glucuronate biosynthesis; UDP-alpha-D-glucuronate from UDP-alpha-D-glucose: step 1/1.</text>
</comment>
<evidence type="ECO:0000256" key="7">
    <source>
        <dbReference type="PIRNR" id="PIRNR000124"/>
    </source>
</evidence>
<dbReference type="InterPro" id="IPR014026">
    <property type="entry name" value="UDP-Glc/GDP-Man_DH_dimer"/>
</dbReference>
<feature type="binding site" evidence="9">
    <location>
        <position position="221"/>
    </location>
    <ligand>
        <name>substrate</name>
    </ligand>
</feature>
<dbReference type="GO" id="GO:0051287">
    <property type="term" value="F:NAD binding"/>
    <property type="evidence" value="ECO:0007669"/>
    <property type="project" value="InterPro"/>
</dbReference>
<name>A0A3G1KSE5_FORW1</name>
<evidence type="ECO:0000256" key="1">
    <source>
        <dbReference type="ARBA" id="ARBA00004701"/>
    </source>
</evidence>
<dbReference type="SUPFAM" id="SSF48179">
    <property type="entry name" value="6-phosphogluconate dehydrogenase C-terminal domain-like"/>
    <property type="match status" value="1"/>
</dbReference>
<dbReference type="InterPro" id="IPR028357">
    <property type="entry name" value="UDPglc_DH_bac"/>
</dbReference>
<dbReference type="PIRSF" id="PIRSF000124">
    <property type="entry name" value="UDPglc_GDPman_dh"/>
    <property type="match status" value="1"/>
</dbReference>
<evidence type="ECO:0000256" key="8">
    <source>
        <dbReference type="PIRSR" id="PIRSR500134-1"/>
    </source>
</evidence>
<dbReference type="PANTHER" id="PTHR43750">
    <property type="entry name" value="UDP-GLUCOSE 6-DEHYDROGENASE TUAD"/>
    <property type="match status" value="1"/>
</dbReference>
<dbReference type="Pfam" id="PF03720">
    <property type="entry name" value="UDPG_MGDP_dh_C"/>
    <property type="match status" value="1"/>
</dbReference>
<dbReference type="InterPro" id="IPR001732">
    <property type="entry name" value="UDP-Glc/GDP-Man_DH_N"/>
</dbReference>
<dbReference type="GO" id="GO:0003979">
    <property type="term" value="F:UDP-glucose 6-dehydrogenase activity"/>
    <property type="evidence" value="ECO:0007669"/>
    <property type="project" value="UniProtKB-EC"/>
</dbReference>
<comment type="catalytic activity">
    <reaction evidence="6 7">
        <text>UDP-alpha-D-glucose + 2 NAD(+) + H2O = UDP-alpha-D-glucuronate + 2 NADH + 3 H(+)</text>
        <dbReference type="Rhea" id="RHEA:23596"/>
        <dbReference type="ChEBI" id="CHEBI:15377"/>
        <dbReference type="ChEBI" id="CHEBI:15378"/>
        <dbReference type="ChEBI" id="CHEBI:57540"/>
        <dbReference type="ChEBI" id="CHEBI:57945"/>
        <dbReference type="ChEBI" id="CHEBI:58052"/>
        <dbReference type="ChEBI" id="CHEBI:58885"/>
        <dbReference type="EC" id="1.1.1.22"/>
    </reaction>
</comment>
<dbReference type="InterPro" id="IPR014027">
    <property type="entry name" value="UDP-Glc/GDP-Man_DH_C"/>
</dbReference>
<feature type="binding site" evidence="10">
    <location>
        <position position="122"/>
    </location>
    <ligand>
        <name>NAD(+)</name>
        <dbReference type="ChEBI" id="CHEBI:57540"/>
    </ligand>
</feature>
<evidence type="ECO:0000256" key="5">
    <source>
        <dbReference type="ARBA" id="ARBA00023027"/>
    </source>
</evidence>
<evidence type="ECO:0000313" key="13">
    <source>
        <dbReference type="Proteomes" id="UP000323521"/>
    </source>
</evidence>
<dbReference type="EC" id="1.1.1.22" evidence="3 7"/>
<reference evidence="12 13" key="1">
    <citation type="submission" date="2016-10" db="EMBL/GenBank/DDBJ databases">
        <title>Complete Genome Sequence of Peptococcaceae strain DCMF.</title>
        <authorList>
            <person name="Edwards R.J."/>
            <person name="Holland S.I."/>
            <person name="Deshpande N.P."/>
            <person name="Wong Y.K."/>
            <person name="Ertan H."/>
            <person name="Manefield M."/>
            <person name="Russell T.L."/>
            <person name="Lee M.J."/>
        </authorList>
    </citation>
    <scope>NUCLEOTIDE SEQUENCE [LARGE SCALE GENOMIC DNA]</scope>
    <source>
        <strain evidence="12 13">DCMF</strain>
    </source>
</reference>
<feature type="binding site" evidence="9">
    <location>
        <position position="274"/>
    </location>
    <ligand>
        <name>substrate</name>
    </ligand>
</feature>
<dbReference type="InterPro" id="IPR036220">
    <property type="entry name" value="UDP-Glc/GDP-Man_DH_C_sf"/>
</dbReference>
<evidence type="ECO:0000256" key="4">
    <source>
        <dbReference type="ARBA" id="ARBA00023002"/>
    </source>
</evidence>
<dbReference type="Pfam" id="PF03721">
    <property type="entry name" value="UDPG_MGDP_dh_N"/>
    <property type="match status" value="1"/>
</dbReference>
<dbReference type="Gene3D" id="1.20.5.100">
    <property type="entry name" value="Cytochrome c1, transmembrane anchor, C-terminal"/>
    <property type="match status" value="1"/>
</dbReference>
<dbReference type="PIRSF" id="PIRSF500134">
    <property type="entry name" value="UDPglc_DH_bac"/>
    <property type="match status" value="1"/>
</dbReference>
<evidence type="ECO:0000256" key="2">
    <source>
        <dbReference type="ARBA" id="ARBA00006601"/>
    </source>
</evidence>
<dbReference type="AlphaFoldDB" id="A0A3G1KSE5"/>
<evidence type="ECO:0000256" key="6">
    <source>
        <dbReference type="ARBA" id="ARBA00047473"/>
    </source>
</evidence>
<dbReference type="PANTHER" id="PTHR43750:SF3">
    <property type="entry name" value="UDP-GLUCOSE 6-DEHYDROGENASE TUAD"/>
    <property type="match status" value="1"/>
</dbReference>
<dbReference type="Pfam" id="PF00984">
    <property type="entry name" value="UDPG_MGDP_dh"/>
    <property type="match status" value="1"/>
</dbReference>
<feature type="binding site" evidence="9">
    <location>
        <position position="337"/>
    </location>
    <ligand>
        <name>substrate</name>
    </ligand>
</feature>
<proteinExistence type="inferred from homology"/>
<organism evidence="12 13">
    <name type="scientific">Formimonas warabiya</name>
    <dbReference type="NCBI Taxonomy" id="1761012"/>
    <lineage>
        <taxon>Bacteria</taxon>
        <taxon>Bacillati</taxon>
        <taxon>Bacillota</taxon>
        <taxon>Clostridia</taxon>
        <taxon>Eubacteriales</taxon>
        <taxon>Peptococcaceae</taxon>
        <taxon>Candidatus Formimonas</taxon>
    </lineage>
</organism>
<sequence length="462" mass="49944">MKVAVIGTGYVGLTTGVALAQIGHDVVCIDVDERKIASLRQGKAPFFEPFLADALDANRSRLYYTTSIKEGLVHGDVAFLAVGTPQNPNGSANLTYLHQAFASALSVLEKKASSTLLVNKCTAPVGTTESLSQEIAARGLSDQINLASNPEFLRQGCALSDNLYPNRLVLGGNAPAHETLLRLYAPIINQTFHLPAHLPRPQGLQQVPAFLVNTRTAELAKYAANAFLAMKISFINEVANMADLVEADVIQVADIIGADVRIGRAFLNAGIGYGGSCFPKDTLALRHMADTHGYHFKLLSAVIEVNNAQCIRVVEKLRDALGELRGKTIAVLGLTFKPGTDDLREAPSIPMIYHLLLEGANIRAHDPVAGDQARFVLPHKVKLCAEVQDTLEGADAVFIVTEWPLYQKLTPEVLKEKMRGNVVVDGRNCLDPRLFAGQMRYIGVGRGLKPEPEVPLSAQMVV</sequence>
<evidence type="ECO:0000256" key="10">
    <source>
        <dbReference type="PIRSR" id="PIRSR500134-3"/>
    </source>
</evidence>
<feature type="binding site" evidence="10">
    <location>
        <position position="280"/>
    </location>
    <ligand>
        <name>NAD(+)</name>
        <dbReference type="ChEBI" id="CHEBI:57540"/>
    </ligand>
</feature>
<protein>
    <recommendedName>
        <fullName evidence="3 7">UDP-glucose 6-dehydrogenase</fullName>
        <ecNumber evidence="3 7">1.1.1.22</ecNumber>
    </recommendedName>
</protein>
<feature type="binding site" evidence="10">
    <location>
        <position position="35"/>
    </location>
    <ligand>
        <name>NAD(+)</name>
        <dbReference type="ChEBI" id="CHEBI:57540"/>
    </ligand>
</feature>
<feature type="domain" description="UDP-glucose/GDP-mannose dehydrogenase C-terminal" evidence="11">
    <location>
        <begin position="330"/>
        <end position="432"/>
    </location>
</feature>
<dbReference type="UniPathway" id="UPA00038">
    <property type="reaction ID" value="UER00491"/>
</dbReference>
<keyword evidence="13" id="KW-1185">Reference proteome</keyword>
<keyword evidence="5 7" id="KW-0520">NAD</keyword>
<gene>
    <name evidence="12" type="ORF">DCMF_11900</name>
</gene>
<dbReference type="GO" id="GO:0006065">
    <property type="term" value="P:UDP-glucuronate biosynthetic process"/>
    <property type="evidence" value="ECO:0007669"/>
    <property type="project" value="UniProtKB-UniPathway"/>
</dbReference>
<feature type="binding site" evidence="10">
    <location>
        <position position="30"/>
    </location>
    <ligand>
        <name>NAD(+)</name>
        <dbReference type="ChEBI" id="CHEBI:57540"/>
    </ligand>
</feature>
<dbReference type="InterPro" id="IPR017476">
    <property type="entry name" value="UDP-Glc/GDP-Man"/>
</dbReference>
<feature type="binding site" evidence="10">
    <location>
        <position position="84"/>
    </location>
    <ligand>
        <name>NAD(+)</name>
        <dbReference type="ChEBI" id="CHEBI:57540"/>
    </ligand>
</feature>
<evidence type="ECO:0000256" key="3">
    <source>
        <dbReference type="ARBA" id="ARBA00012954"/>
    </source>
</evidence>
<dbReference type="GO" id="GO:0000271">
    <property type="term" value="P:polysaccharide biosynthetic process"/>
    <property type="evidence" value="ECO:0007669"/>
    <property type="project" value="InterPro"/>
</dbReference>
<evidence type="ECO:0000313" key="12">
    <source>
        <dbReference type="EMBL" id="ATW25378.1"/>
    </source>
</evidence>
<dbReference type="InterPro" id="IPR036291">
    <property type="entry name" value="NAD(P)-bd_dom_sf"/>
</dbReference>
<dbReference type="RefSeq" id="WP_148134635.1">
    <property type="nucleotide sequence ID" value="NZ_CP017634.1"/>
</dbReference>
<dbReference type="NCBIfam" id="TIGR03026">
    <property type="entry name" value="NDP-sugDHase"/>
    <property type="match status" value="1"/>
</dbReference>